<dbReference type="PANTHER" id="PTHR33531:SF10">
    <property type="entry name" value="BLR7895 PROTEIN"/>
    <property type="match status" value="1"/>
</dbReference>
<dbReference type="GO" id="GO:0046872">
    <property type="term" value="F:metal ion binding"/>
    <property type="evidence" value="ECO:0007669"/>
    <property type="project" value="InterPro"/>
</dbReference>
<evidence type="ECO:0000313" key="2">
    <source>
        <dbReference type="EMBL" id="SMC27606.1"/>
    </source>
</evidence>
<name>A0A1W1XUM7_9BACT</name>
<accession>A0A1W1XUM7</accession>
<proteinExistence type="predicted"/>
<keyword evidence="3" id="KW-1185">Reference proteome</keyword>
<dbReference type="PANTHER" id="PTHR33531">
    <property type="entry name" value="RUBRERYTHRIN SUBFAMILY"/>
    <property type="match status" value="1"/>
</dbReference>
<dbReference type="Gene3D" id="1.20.1260.10">
    <property type="match status" value="1"/>
</dbReference>
<dbReference type="InterPro" id="IPR003251">
    <property type="entry name" value="Rr_diiron-bd_dom"/>
</dbReference>
<dbReference type="Proteomes" id="UP000192783">
    <property type="component" value="Unassembled WGS sequence"/>
</dbReference>
<protein>
    <submittedName>
        <fullName evidence="2">Rubrerythrin</fullName>
    </submittedName>
</protein>
<dbReference type="SUPFAM" id="SSF47240">
    <property type="entry name" value="Ferritin-like"/>
    <property type="match status" value="1"/>
</dbReference>
<dbReference type="STRING" id="1121390.SAMN02746041_03011"/>
<evidence type="ECO:0000259" key="1">
    <source>
        <dbReference type="Pfam" id="PF02915"/>
    </source>
</evidence>
<dbReference type="GO" id="GO:0016491">
    <property type="term" value="F:oxidoreductase activity"/>
    <property type="evidence" value="ECO:0007669"/>
    <property type="project" value="InterPro"/>
</dbReference>
<dbReference type="InterPro" id="IPR012347">
    <property type="entry name" value="Ferritin-like"/>
</dbReference>
<sequence length="153" mass="18343">MSTLTCRSFDDVVNFAIRKEELAMDFYQKCADRAKNPGIRDFFLEMVEEEKKHRQLLQDLDPAGLKDFTLEKVEDLKISDYLMDVPYREDMTYQEALTLAMKKEEKAHLFYSAWKDKCLHEKTAKVFERLAQEEMKHKRKIEEVYDEEVLSWD</sequence>
<dbReference type="RefSeq" id="WP_170920646.1">
    <property type="nucleotide sequence ID" value="NZ_FWXF01000022.1"/>
</dbReference>
<dbReference type="Pfam" id="PF02915">
    <property type="entry name" value="Rubrerythrin"/>
    <property type="match status" value="2"/>
</dbReference>
<organism evidence="2 3">
    <name type="scientific">Desulfacinum hydrothermale DSM 13146</name>
    <dbReference type="NCBI Taxonomy" id="1121390"/>
    <lineage>
        <taxon>Bacteria</taxon>
        <taxon>Pseudomonadati</taxon>
        <taxon>Thermodesulfobacteriota</taxon>
        <taxon>Syntrophobacteria</taxon>
        <taxon>Syntrophobacterales</taxon>
        <taxon>Syntrophobacteraceae</taxon>
        <taxon>Desulfacinum</taxon>
    </lineage>
</organism>
<gene>
    <name evidence="2" type="ORF">SAMN02746041_03011</name>
</gene>
<evidence type="ECO:0000313" key="3">
    <source>
        <dbReference type="Proteomes" id="UP000192783"/>
    </source>
</evidence>
<dbReference type="CDD" id="cd01045">
    <property type="entry name" value="Ferritin_like_AB"/>
    <property type="match status" value="1"/>
</dbReference>
<dbReference type="InterPro" id="IPR009078">
    <property type="entry name" value="Ferritin-like_SF"/>
</dbReference>
<feature type="domain" description="Rubrerythrin diiron-binding" evidence="1">
    <location>
        <begin position="11"/>
        <end position="60"/>
    </location>
</feature>
<dbReference type="EMBL" id="FWXF01000022">
    <property type="protein sequence ID" value="SMC27606.1"/>
    <property type="molecule type" value="Genomic_DNA"/>
</dbReference>
<feature type="domain" description="Rubrerythrin diiron-binding" evidence="1">
    <location>
        <begin position="95"/>
        <end position="147"/>
    </location>
</feature>
<reference evidence="2 3" key="1">
    <citation type="submission" date="2017-04" db="EMBL/GenBank/DDBJ databases">
        <authorList>
            <person name="Afonso C.L."/>
            <person name="Miller P.J."/>
            <person name="Scott M.A."/>
            <person name="Spackman E."/>
            <person name="Goraichik I."/>
            <person name="Dimitrov K.M."/>
            <person name="Suarez D.L."/>
            <person name="Swayne D.E."/>
        </authorList>
    </citation>
    <scope>NUCLEOTIDE SEQUENCE [LARGE SCALE GENOMIC DNA]</scope>
    <source>
        <strain evidence="2 3">DSM 13146</strain>
    </source>
</reference>
<dbReference type="AlphaFoldDB" id="A0A1W1XUM7"/>